<sequence length="78" mass="8977">MIRPNKHAHPDKTLMSAATVILRRVKARRSEKFDDLRKVLVSHEPDAASLFLPAVNLLFLLGLIEYRKKNDTFEYVGN</sequence>
<keyword evidence="1" id="KW-0472">Membrane</keyword>
<dbReference type="STRING" id="1891926.Fuma_05024"/>
<keyword evidence="3" id="KW-1185">Reference proteome</keyword>
<evidence type="ECO:0000256" key="1">
    <source>
        <dbReference type="SAM" id="Phobius"/>
    </source>
</evidence>
<dbReference type="InterPro" id="IPR046895">
    <property type="entry name" value="ABC-3C_MC8"/>
</dbReference>
<evidence type="ECO:0000313" key="2">
    <source>
        <dbReference type="EMBL" id="APZ95366.1"/>
    </source>
</evidence>
<feature type="transmembrane region" description="Helical" evidence="1">
    <location>
        <begin position="47"/>
        <end position="64"/>
    </location>
</feature>
<organism evidence="2 3">
    <name type="scientific">Fuerstiella marisgermanici</name>
    <dbReference type="NCBI Taxonomy" id="1891926"/>
    <lineage>
        <taxon>Bacteria</taxon>
        <taxon>Pseudomonadati</taxon>
        <taxon>Planctomycetota</taxon>
        <taxon>Planctomycetia</taxon>
        <taxon>Planctomycetales</taxon>
        <taxon>Planctomycetaceae</taxon>
        <taxon>Fuerstiella</taxon>
    </lineage>
</organism>
<accession>A0A1P8WMS6</accession>
<dbReference type="RefSeq" id="WP_077026539.1">
    <property type="nucleotide sequence ID" value="NZ_CP017641.1"/>
</dbReference>
<dbReference type="Proteomes" id="UP000187735">
    <property type="component" value="Chromosome"/>
</dbReference>
<proteinExistence type="predicted"/>
<dbReference type="AlphaFoldDB" id="A0A1P8WMS6"/>
<dbReference type="Pfam" id="PF20295">
    <property type="entry name" value="MC8"/>
    <property type="match status" value="1"/>
</dbReference>
<gene>
    <name evidence="2" type="ORF">Fuma_05024</name>
</gene>
<keyword evidence="1" id="KW-1133">Transmembrane helix</keyword>
<name>A0A1P8WMS6_9PLAN</name>
<reference evidence="2 3" key="1">
    <citation type="journal article" date="2016" name="Front. Microbiol.">
        <title>Fuerstia marisgermanicae gen. nov., sp. nov., an Unusual Member of the Phylum Planctomycetes from the German Wadden Sea.</title>
        <authorList>
            <person name="Kohn T."/>
            <person name="Heuer A."/>
            <person name="Jogler M."/>
            <person name="Vollmers J."/>
            <person name="Boedeker C."/>
            <person name="Bunk B."/>
            <person name="Rast P."/>
            <person name="Borchert D."/>
            <person name="Glockner I."/>
            <person name="Freese H.M."/>
            <person name="Klenk H.P."/>
            <person name="Overmann J."/>
            <person name="Kaster A.K."/>
            <person name="Rohde M."/>
            <person name="Wiegand S."/>
            <person name="Jogler C."/>
        </authorList>
    </citation>
    <scope>NUCLEOTIDE SEQUENCE [LARGE SCALE GENOMIC DNA]</scope>
    <source>
        <strain evidence="2 3">NH11</strain>
    </source>
</reference>
<dbReference type="EMBL" id="CP017641">
    <property type="protein sequence ID" value="APZ95366.1"/>
    <property type="molecule type" value="Genomic_DNA"/>
</dbReference>
<evidence type="ECO:0000313" key="3">
    <source>
        <dbReference type="Proteomes" id="UP000187735"/>
    </source>
</evidence>
<keyword evidence="1" id="KW-0812">Transmembrane</keyword>
<protein>
    <submittedName>
        <fullName evidence="2">Uncharacterized protein</fullName>
    </submittedName>
</protein>
<dbReference type="OrthoDB" id="1263690at2"/>
<dbReference type="KEGG" id="fmr:Fuma_05024"/>